<gene>
    <name evidence="6" type="ORF">SAMN06265361_101608</name>
</gene>
<dbReference type="InterPro" id="IPR045851">
    <property type="entry name" value="AMP-bd_C_sf"/>
</dbReference>
<evidence type="ECO:0000313" key="7">
    <source>
        <dbReference type="Proteomes" id="UP001157946"/>
    </source>
</evidence>
<name>A0AA45WK03_9BACL</name>
<dbReference type="InterPro" id="IPR020845">
    <property type="entry name" value="AMP-binding_CS"/>
</dbReference>
<evidence type="ECO:0000259" key="4">
    <source>
        <dbReference type="Pfam" id="PF00501"/>
    </source>
</evidence>
<dbReference type="PANTHER" id="PTHR43767">
    <property type="entry name" value="LONG-CHAIN-FATTY-ACID--COA LIGASE"/>
    <property type="match status" value="1"/>
</dbReference>
<evidence type="ECO:0000256" key="2">
    <source>
        <dbReference type="ARBA" id="ARBA00022598"/>
    </source>
</evidence>
<keyword evidence="7" id="KW-1185">Reference proteome</keyword>
<evidence type="ECO:0000313" key="6">
    <source>
        <dbReference type="EMBL" id="SMP05240.1"/>
    </source>
</evidence>
<dbReference type="FunFam" id="3.30.300.30:FF:000008">
    <property type="entry name" value="2,3-dihydroxybenzoate-AMP ligase"/>
    <property type="match status" value="1"/>
</dbReference>
<dbReference type="Gene3D" id="3.30.300.30">
    <property type="match status" value="1"/>
</dbReference>
<feature type="transmembrane region" description="Helical" evidence="3">
    <location>
        <begin position="90"/>
        <end position="109"/>
    </location>
</feature>
<dbReference type="FunFam" id="3.40.50.12780:FF:000003">
    <property type="entry name" value="Long-chain-fatty-acid--CoA ligase FadD"/>
    <property type="match status" value="1"/>
</dbReference>
<sequence>MADTEKVWLKHYPPQVPHHLNYPDVPLTQFLVDAARDYPERDAIFFLGKRMTYRQVLEDSYRLAHALKSLGISRGERIGIMLPNSPQAVIAYYAALFAGGIVVQFNPLYMKRELEHQLNDAEVETLICLDMVYPRVSEVKAQTKLKHTIVTSISDYLPFPKNWLFQLKSRFDNTHVEIPEAPGVFKLKKIMSQAPSSPVETPYDSGDDVALLQYTGGTTGLAKGAMLTHRNLVVNCCQAEAWMYQAQRGADTILGALPFFHVYGMTVVMNFAVRLAATMILVPKFDRDLILKLITEHRPSYFPGAPTMYVGLINHPDIKKYDLSSINACLSGSAPLPIEVQEQFEALTGGLLIEGYGMTESSPVTHANLIWERTKSGTIGLPWPDTEARIVDLETGEVLPPGQAGELQVKGPQVMKGYWKRPEETAKVLVDGWLCTGDIAKMDEDGYFYIIDRKKDMIIAGGFNIYPREVEEVLFEHPAIQEAAVVGVPDPYRGETVKAYIVLKEGMQLSEKELEKFCRERLASYKIPRLVEFRKELPKSTIGKVLRRVLLDEEMQKNKNEGA</sequence>
<dbReference type="GO" id="GO:0016877">
    <property type="term" value="F:ligase activity, forming carbon-sulfur bonds"/>
    <property type="evidence" value="ECO:0007669"/>
    <property type="project" value="UniProtKB-ARBA"/>
</dbReference>
<dbReference type="Gene3D" id="3.40.50.12780">
    <property type="entry name" value="N-terminal domain of ligase-like"/>
    <property type="match status" value="1"/>
</dbReference>
<dbReference type="RefSeq" id="WP_284723939.1">
    <property type="nucleotide sequence ID" value="NZ_FXTU01000001.1"/>
</dbReference>
<keyword evidence="3" id="KW-1133">Transmembrane helix</keyword>
<comment type="caution">
    <text evidence="6">The sequence shown here is derived from an EMBL/GenBank/DDBJ whole genome shotgun (WGS) entry which is preliminary data.</text>
</comment>
<keyword evidence="3" id="KW-0812">Transmembrane</keyword>
<proteinExistence type="inferred from homology"/>
<keyword evidence="2" id="KW-0436">Ligase</keyword>
<dbReference type="PROSITE" id="PS00455">
    <property type="entry name" value="AMP_BINDING"/>
    <property type="match status" value="1"/>
</dbReference>
<dbReference type="Pfam" id="PF13193">
    <property type="entry name" value="AMP-binding_C"/>
    <property type="match status" value="1"/>
</dbReference>
<dbReference type="InterPro" id="IPR050237">
    <property type="entry name" value="ATP-dep_AMP-bd_enzyme"/>
</dbReference>
<reference evidence="6" key="1">
    <citation type="submission" date="2017-05" db="EMBL/GenBank/DDBJ databases">
        <authorList>
            <person name="Varghese N."/>
            <person name="Submissions S."/>
        </authorList>
    </citation>
    <scope>NUCLEOTIDE SEQUENCE</scope>
    <source>
        <strain evidence="6">DSM 45262</strain>
    </source>
</reference>
<protein>
    <submittedName>
        <fullName evidence="6">Long-chain acyl-CoA synthetase</fullName>
    </submittedName>
</protein>
<evidence type="ECO:0000256" key="3">
    <source>
        <dbReference type="SAM" id="Phobius"/>
    </source>
</evidence>
<dbReference type="InterPro" id="IPR025110">
    <property type="entry name" value="AMP-bd_C"/>
</dbReference>
<dbReference type="Pfam" id="PF00501">
    <property type="entry name" value="AMP-binding"/>
    <property type="match status" value="1"/>
</dbReference>
<dbReference type="InterPro" id="IPR000873">
    <property type="entry name" value="AMP-dep_synth/lig_dom"/>
</dbReference>
<organism evidence="6 7">
    <name type="scientific">Laceyella tengchongensis</name>
    <dbReference type="NCBI Taxonomy" id="574699"/>
    <lineage>
        <taxon>Bacteria</taxon>
        <taxon>Bacillati</taxon>
        <taxon>Bacillota</taxon>
        <taxon>Bacilli</taxon>
        <taxon>Bacillales</taxon>
        <taxon>Thermoactinomycetaceae</taxon>
        <taxon>Laceyella</taxon>
    </lineage>
</organism>
<feature type="domain" description="AMP-dependent synthetase/ligase" evidence="4">
    <location>
        <begin position="33"/>
        <end position="419"/>
    </location>
</feature>
<dbReference type="CDD" id="cd05936">
    <property type="entry name" value="FC-FACS_FadD_like"/>
    <property type="match status" value="1"/>
</dbReference>
<evidence type="ECO:0000259" key="5">
    <source>
        <dbReference type="Pfam" id="PF13193"/>
    </source>
</evidence>
<feature type="transmembrane region" description="Helical" evidence="3">
    <location>
        <begin position="253"/>
        <end position="273"/>
    </location>
</feature>
<keyword evidence="3" id="KW-0472">Membrane</keyword>
<dbReference type="SUPFAM" id="SSF56801">
    <property type="entry name" value="Acetyl-CoA synthetase-like"/>
    <property type="match status" value="1"/>
</dbReference>
<dbReference type="AlphaFoldDB" id="A0AA45WK03"/>
<dbReference type="PANTHER" id="PTHR43767:SF9">
    <property type="entry name" value="LONG-CHAIN-FATTY-ACID--COA LIGASE"/>
    <property type="match status" value="1"/>
</dbReference>
<evidence type="ECO:0000256" key="1">
    <source>
        <dbReference type="ARBA" id="ARBA00006432"/>
    </source>
</evidence>
<dbReference type="InterPro" id="IPR042099">
    <property type="entry name" value="ANL_N_sf"/>
</dbReference>
<dbReference type="Proteomes" id="UP001157946">
    <property type="component" value="Unassembled WGS sequence"/>
</dbReference>
<accession>A0AA45WK03</accession>
<feature type="domain" description="AMP-binding enzyme C-terminal" evidence="5">
    <location>
        <begin position="469"/>
        <end position="544"/>
    </location>
</feature>
<dbReference type="EMBL" id="FXTU01000001">
    <property type="protein sequence ID" value="SMP05240.1"/>
    <property type="molecule type" value="Genomic_DNA"/>
</dbReference>
<comment type="similarity">
    <text evidence="1">Belongs to the ATP-dependent AMP-binding enzyme family.</text>
</comment>